<evidence type="ECO:0000313" key="1">
    <source>
        <dbReference type="EMBL" id="SKC08431.1"/>
    </source>
</evidence>
<evidence type="ECO:0000313" key="2">
    <source>
        <dbReference type="Proteomes" id="UP000190150"/>
    </source>
</evidence>
<dbReference type="Proteomes" id="UP000190150">
    <property type="component" value="Unassembled WGS sequence"/>
</dbReference>
<name>A0A1T5GJ58_9SPHI</name>
<gene>
    <name evidence="1" type="ORF">SAMN05660841_04127</name>
</gene>
<accession>A0A1T5GJ58</accession>
<dbReference type="STRING" id="1513896.SAMN05660841_04127"/>
<protein>
    <submittedName>
        <fullName evidence="1">Uncharacterized protein</fullName>
    </submittedName>
</protein>
<organism evidence="1 2">
    <name type="scientific">Sphingobacterium nematocida</name>
    <dbReference type="NCBI Taxonomy" id="1513896"/>
    <lineage>
        <taxon>Bacteria</taxon>
        <taxon>Pseudomonadati</taxon>
        <taxon>Bacteroidota</taxon>
        <taxon>Sphingobacteriia</taxon>
        <taxon>Sphingobacteriales</taxon>
        <taxon>Sphingobacteriaceae</taxon>
        <taxon>Sphingobacterium</taxon>
    </lineage>
</organism>
<dbReference type="AlphaFoldDB" id="A0A1T5GJ58"/>
<proteinExistence type="predicted"/>
<reference evidence="2" key="1">
    <citation type="submission" date="2017-02" db="EMBL/GenBank/DDBJ databases">
        <authorList>
            <person name="Varghese N."/>
            <person name="Submissions S."/>
        </authorList>
    </citation>
    <scope>NUCLEOTIDE SEQUENCE [LARGE SCALE GENOMIC DNA]</scope>
    <source>
        <strain evidence="2">DSM 24091</strain>
    </source>
</reference>
<dbReference type="EMBL" id="FUZF01000026">
    <property type="protein sequence ID" value="SKC08431.1"/>
    <property type="molecule type" value="Genomic_DNA"/>
</dbReference>
<keyword evidence="2" id="KW-1185">Reference proteome</keyword>
<sequence>MYNLDKKTWTEQDYEQMGWHDAIIYGFIFKNDNIDSASTSMRHQ</sequence>